<dbReference type="GO" id="GO:0020037">
    <property type="term" value="F:heme binding"/>
    <property type="evidence" value="ECO:0007669"/>
    <property type="project" value="InterPro"/>
</dbReference>
<evidence type="ECO:0008006" key="3">
    <source>
        <dbReference type="Google" id="ProtNLM"/>
    </source>
</evidence>
<dbReference type="Proteomes" id="UP000235015">
    <property type="component" value="Unassembled WGS sequence"/>
</dbReference>
<dbReference type="InterPro" id="IPR036909">
    <property type="entry name" value="Cyt_c-like_dom_sf"/>
</dbReference>
<gene>
    <name evidence="1" type="ORF">C0630_04340</name>
</gene>
<dbReference type="STRING" id="1111735.GCA_000428045_03984"/>
<organism evidence="1 2">
    <name type="scientific">Sedimenticola selenatireducens</name>
    <dbReference type="NCBI Taxonomy" id="191960"/>
    <lineage>
        <taxon>Bacteria</taxon>
        <taxon>Pseudomonadati</taxon>
        <taxon>Pseudomonadota</taxon>
        <taxon>Gammaproteobacteria</taxon>
        <taxon>Chromatiales</taxon>
        <taxon>Sedimenticolaceae</taxon>
        <taxon>Sedimenticola</taxon>
    </lineage>
</organism>
<reference evidence="1 2" key="1">
    <citation type="submission" date="2017-11" db="EMBL/GenBank/DDBJ databases">
        <title>Genome-resolved metagenomics identifies genetic mobility, metabolic interactions, and unexpected diversity in perchlorate-reducing communities.</title>
        <authorList>
            <person name="Barnum T.P."/>
            <person name="Figueroa I.A."/>
            <person name="Carlstrom C.I."/>
            <person name="Lucas L.N."/>
            <person name="Engelbrektson A.L."/>
            <person name="Coates J.D."/>
        </authorList>
    </citation>
    <scope>NUCLEOTIDE SEQUENCE [LARGE SCALE GENOMIC DNA]</scope>
    <source>
        <strain evidence="1">BM301</strain>
    </source>
</reference>
<sequence>MGAGVLMVLLSAVFVWWAMLPRTPRELFLARCSSCHELRIARLCEFEPALRPAIVDVMRHEHGADQVISAEEALAIRDYLKEALICP</sequence>
<name>A0A2N6CZJ1_9GAMM</name>
<dbReference type="GO" id="GO:0009055">
    <property type="term" value="F:electron transfer activity"/>
    <property type="evidence" value="ECO:0007669"/>
    <property type="project" value="InterPro"/>
</dbReference>
<dbReference type="Gene3D" id="1.10.760.10">
    <property type="entry name" value="Cytochrome c-like domain"/>
    <property type="match status" value="1"/>
</dbReference>
<dbReference type="SUPFAM" id="SSF46626">
    <property type="entry name" value="Cytochrome c"/>
    <property type="match status" value="1"/>
</dbReference>
<proteinExistence type="predicted"/>
<comment type="caution">
    <text evidence="1">The sequence shown here is derived from an EMBL/GenBank/DDBJ whole genome shotgun (WGS) entry which is preliminary data.</text>
</comment>
<accession>A0A2N6CZJ1</accession>
<dbReference type="RefSeq" id="WP_029133155.1">
    <property type="nucleotide sequence ID" value="NZ_CBDUFW010000027.1"/>
</dbReference>
<evidence type="ECO:0000313" key="2">
    <source>
        <dbReference type="Proteomes" id="UP000235015"/>
    </source>
</evidence>
<dbReference type="EMBL" id="PKUN01000003">
    <property type="protein sequence ID" value="PLX62808.1"/>
    <property type="molecule type" value="Genomic_DNA"/>
</dbReference>
<protein>
    <recommendedName>
        <fullName evidence="3">Cytochrome c domain-containing protein</fullName>
    </recommendedName>
</protein>
<evidence type="ECO:0000313" key="1">
    <source>
        <dbReference type="EMBL" id="PLX62808.1"/>
    </source>
</evidence>
<dbReference type="AlphaFoldDB" id="A0A2N6CZJ1"/>